<name>A0A8J5QRY5_9ASCO</name>
<dbReference type="OrthoDB" id="10262656at2759"/>
<feature type="transmembrane region" description="Helical" evidence="6">
    <location>
        <begin position="12"/>
        <end position="35"/>
    </location>
</feature>
<dbReference type="RefSeq" id="XP_049265823.1">
    <property type="nucleotide sequence ID" value="XM_049410511.1"/>
</dbReference>
<dbReference type="Pfam" id="PF07690">
    <property type="entry name" value="MFS_1"/>
    <property type="match status" value="1"/>
</dbReference>
<feature type="transmembrane region" description="Helical" evidence="6">
    <location>
        <begin position="357"/>
        <end position="374"/>
    </location>
</feature>
<feature type="domain" description="Major facilitator superfamily (MFS) profile" evidence="7">
    <location>
        <begin position="14"/>
        <end position="569"/>
    </location>
</feature>
<feature type="transmembrane region" description="Helical" evidence="6">
    <location>
        <begin position="471"/>
        <end position="489"/>
    </location>
</feature>
<dbReference type="PANTHER" id="PTHR23504:SF15">
    <property type="entry name" value="MAJOR FACILITATOR SUPERFAMILY (MFS) PROFILE DOMAIN-CONTAINING PROTEIN"/>
    <property type="match status" value="1"/>
</dbReference>
<dbReference type="Proteomes" id="UP000694255">
    <property type="component" value="Unassembled WGS sequence"/>
</dbReference>
<evidence type="ECO:0000256" key="2">
    <source>
        <dbReference type="ARBA" id="ARBA00022448"/>
    </source>
</evidence>
<feature type="transmembrane region" description="Helical" evidence="6">
    <location>
        <begin position="109"/>
        <end position="131"/>
    </location>
</feature>
<feature type="transmembrane region" description="Helical" evidence="6">
    <location>
        <begin position="545"/>
        <end position="563"/>
    </location>
</feature>
<keyword evidence="5 6" id="KW-0472">Membrane</keyword>
<evidence type="ECO:0000256" key="3">
    <source>
        <dbReference type="ARBA" id="ARBA00022692"/>
    </source>
</evidence>
<dbReference type="PROSITE" id="PS50850">
    <property type="entry name" value="MFS"/>
    <property type="match status" value="1"/>
</dbReference>
<dbReference type="GeneID" id="73467598"/>
<accession>A0A8J5QRY5</accession>
<feature type="transmembrane region" description="Helical" evidence="6">
    <location>
        <begin position="442"/>
        <end position="459"/>
    </location>
</feature>
<sequence length="572" mass="63928">MSLKNTLKDFPVRQMLIICLIRFSEPLAFTSLFPYVYFMIRDFQIAPTEHEISKYSGYLASSFAFCQFLFAVRWGKLSDRVGRKPILLIGLFGTSISLILFGFSQNYWWALAARSLAGCLNGNIAVLRTMIGEIATDRKHQATAFSTLPLLFNFGAIVGPAIGGSKLFTRPSDKNPYHHDETGMVLGVGSVYERFITKFPYALSNIVVGMFLWFSLACGILFLEETHDVFKYRVDYGVELGDWLLHKIGISTPIRPWNRIQEQEPDETTGLLHETAKDSSAIEESEQDNNNADVASIDSEQGSLSSSSSSVGSVKPYLSRRMSQAIIQTYSRPDEESQITISTPTQPDYSRAFTPKVITVITGNFIISLHSVTYNEFLPVFLASRFQPDNLTFPFKIVGGLGLDTSYIGTLFSSTGIMGMLIILLIFPIIDSKLGTIGGYRLSVSIFPLVYFLVPFSIFTLNKYNPGFPTWFTPILLYTLTSLKTLASATGMPQIMILNHRAAHKKHRAYVNSSTMSIIALARCCGPVGFGYLMSVGEKWNMGELIWWSMSLLALVGMVQSYWMSEADEEEE</sequence>
<evidence type="ECO:0000256" key="4">
    <source>
        <dbReference type="ARBA" id="ARBA00022989"/>
    </source>
</evidence>
<keyword evidence="9" id="KW-1185">Reference proteome</keyword>
<keyword evidence="2" id="KW-0813">Transport</keyword>
<dbReference type="CDD" id="cd17330">
    <property type="entry name" value="MFS_SLC46_TetA_like"/>
    <property type="match status" value="1"/>
</dbReference>
<dbReference type="AlphaFoldDB" id="A0A8J5QRY5"/>
<dbReference type="EMBL" id="JAGSYN010000048">
    <property type="protein sequence ID" value="KAG7665591.1"/>
    <property type="molecule type" value="Genomic_DNA"/>
</dbReference>
<dbReference type="InterPro" id="IPR020846">
    <property type="entry name" value="MFS_dom"/>
</dbReference>
<evidence type="ECO:0000256" key="1">
    <source>
        <dbReference type="ARBA" id="ARBA00004141"/>
    </source>
</evidence>
<organism evidence="8 9">
    <name type="scientific">[Candida] subhashii</name>
    <dbReference type="NCBI Taxonomy" id="561895"/>
    <lineage>
        <taxon>Eukaryota</taxon>
        <taxon>Fungi</taxon>
        <taxon>Dikarya</taxon>
        <taxon>Ascomycota</taxon>
        <taxon>Saccharomycotina</taxon>
        <taxon>Pichiomycetes</taxon>
        <taxon>Debaryomycetaceae</taxon>
        <taxon>Spathaspora</taxon>
    </lineage>
</organism>
<dbReference type="PANTHER" id="PTHR23504">
    <property type="entry name" value="MAJOR FACILITATOR SUPERFAMILY DOMAIN-CONTAINING PROTEIN 10"/>
    <property type="match status" value="1"/>
</dbReference>
<keyword evidence="4 6" id="KW-1133">Transmembrane helix</keyword>
<feature type="transmembrane region" description="Helical" evidence="6">
    <location>
        <begin position="86"/>
        <end position="103"/>
    </location>
</feature>
<dbReference type="GO" id="GO:0022857">
    <property type="term" value="F:transmembrane transporter activity"/>
    <property type="evidence" value="ECO:0007669"/>
    <property type="project" value="InterPro"/>
</dbReference>
<evidence type="ECO:0000259" key="7">
    <source>
        <dbReference type="PROSITE" id="PS50850"/>
    </source>
</evidence>
<evidence type="ECO:0000313" key="8">
    <source>
        <dbReference type="EMBL" id="KAG7665591.1"/>
    </source>
</evidence>
<evidence type="ECO:0000256" key="6">
    <source>
        <dbReference type="SAM" id="Phobius"/>
    </source>
</evidence>
<reference evidence="8 9" key="1">
    <citation type="journal article" date="2021" name="DNA Res.">
        <title>Genome analysis of Candida subhashii reveals its hybrid nature and dual mitochondrial genome conformations.</title>
        <authorList>
            <person name="Mixao V."/>
            <person name="Hegedusova E."/>
            <person name="Saus E."/>
            <person name="Pryszcz L.P."/>
            <person name="Cillingova A."/>
            <person name="Nosek J."/>
            <person name="Gabaldon T."/>
        </authorList>
    </citation>
    <scope>NUCLEOTIDE SEQUENCE [LARGE SCALE GENOMIC DNA]</scope>
    <source>
        <strain evidence="8 9">CBS 10753</strain>
    </source>
</reference>
<protein>
    <recommendedName>
        <fullName evidence="7">Major facilitator superfamily (MFS) profile domain-containing protein</fullName>
    </recommendedName>
</protein>
<evidence type="ECO:0000256" key="5">
    <source>
        <dbReference type="ARBA" id="ARBA00023136"/>
    </source>
</evidence>
<feature type="transmembrane region" description="Helical" evidence="6">
    <location>
        <begin position="510"/>
        <end position="533"/>
    </location>
</feature>
<comment type="subcellular location">
    <subcellularLocation>
        <location evidence="1">Membrane</location>
        <topology evidence="1">Multi-pass membrane protein</topology>
    </subcellularLocation>
</comment>
<keyword evidence="3 6" id="KW-0812">Transmembrane</keyword>
<evidence type="ECO:0000313" key="9">
    <source>
        <dbReference type="Proteomes" id="UP000694255"/>
    </source>
</evidence>
<comment type="caution">
    <text evidence="8">The sequence shown here is derived from an EMBL/GenBank/DDBJ whole genome shotgun (WGS) entry which is preliminary data.</text>
</comment>
<feature type="transmembrane region" description="Helical" evidence="6">
    <location>
        <begin position="201"/>
        <end position="223"/>
    </location>
</feature>
<feature type="transmembrane region" description="Helical" evidence="6">
    <location>
        <begin position="143"/>
        <end position="162"/>
    </location>
</feature>
<proteinExistence type="predicted"/>
<feature type="transmembrane region" description="Helical" evidence="6">
    <location>
        <begin position="407"/>
        <end position="430"/>
    </location>
</feature>
<feature type="transmembrane region" description="Helical" evidence="6">
    <location>
        <begin position="55"/>
        <end position="74"/>
    </location>
</feature>
<dbReference type="GO" id="GO:0016020">
    <property type="term" value="C:membrane"/>
    <property type="evidence" value="ECO:0007669"/>
    <property type="project" value="UniProtKB-SubCell"/>
</dbReference>
<dbReference type="InterPro" id="IPR011701">
    <property type="entry name" value="MFS"/>
</dbReference>
<gene>
    <name evidence="8" type="ORF">J8A68_000797</name>
</gene>